<evidence type="ECO:0000256" key="1">
    <source>
        <dbReference type="SAM" id="MobiDB-lite"/>
    </source>
</evidence>
<name>A0A6A4HWY7_9AGAR</name>
<feature type="compositionally biased region" description="Polar residues" evidence="1">
    <location>
        <begin position="197"/>
        <end position="208"/>
    </location>
</feature>
<accession>A0A6A4HWY7</accession>
<feature type="compositionally biased region" description="Polar residues" evidence="1">
    <location>
        <begin position="1"/>
        <end position="10"/>
    </location>
</feature>
<dbReference type="EMBL" id="ML769445">
    <property type="protein sequence ID" value="KAE9401447.1"/>
    <property type="molecule type" value="Genomic_DNA"/>
</dbReference>
<feature type="compositionally biased region" description="Low complexity" evidence="1">
    <location>
        <begin position="23"/>
        <end position="49"/>
    </location>
</feature>
<gene>
    <name evidence="2" type="ORF">BT96DRAFT_602187</name>
</gene>
<dbReference type="Proteomes" id="UP000799118">
    <property type="component" value="Unassembled WGS sequence"/>
</dbReference>
<proteinExistence type="predicted"/>
<evidence type="ECO:0000313" key="3">
    <source>
        <dbReference type="Proteomes" id="UP000799118"/>
    </source>
</evidence>
<reference evidence="2" key="1">
    <citation type="journal article" date="2019" name="Environ. Microbiol.">
        <title>Fungal ecological strategies reflected in gene transcription - a case study of two litter decomposers.</title>
        <authorList>
            <person name="Barbi F."/>
            <person name="Kohler A."/>
            <person name="Barry K."/>
            <person name="Baskaran P."/>
            <person name="Daum C."/>
            <person name="Fauchery L."/>
            <person name="Ihrmark K."/>
            <person name="Kuo A."/>
            <person name="LaButti K."/>
            <person name="Lipzen A."/>
            <person name="Morin E."/>
            <person name="Grigoriev I.V."/>
            <person name="Henrissat B."/>
            <person name="Lindahl B."/>
            <person name="Martin F."/>
        </authorList>
    </citation>
    <scope>NUCLEOTIDE SEQUENCE</scope>
    <source>
        <strain evidence="2">JB14</strain>
    </source>
</reference>
<protein>
    <submittedName>
        <fullName evidence="2">Uncharacterized protein</fullName>
    </submittedName>
</protein>
<dbReference type="AlphaFoldDB" id="A0A6A4HWY7"/>
<organism evidence="2 3">
    <name type="scientific">Gymnopus androsaceus JB14</name>
    <dbReference type="NCBI Taxonomy" id="1447944"/>
    <lineage>
        <taxon>Eukaryota</taxon>
        <taxon>Fungi</taxon>
        <taxon>Dikarya</taxon>
        <taxon>Basidiomycota</taxon>
        <taxon>Agaricomycotina</taxon>
        <taxon>Agaricomycetes</taxon>
        <taxon>Agaricomycetidae</taxon>
        <taxon>Agaricales</taxon>
        <taxon>Marasmiineae</taxon>
        <taxon>Omphalotaceae</taxon>
        <taxon>Gymnopus</taxon>
    </lineage>
</organism>
<keyword evidence="3" id="KW-1185">Reference proteome</keyword>
<sequence length="250" mass="28041">MADRLSQYSMGHNFAPGTQGMMQQHQLNAMQQQQQLQQQSGQQPDSSQQPHLGMPGFSDQRLWSQMQHMQQMRNQNGQDMNTPQQMADLVRSQNMAQLQSQQQQRFGGLGMGGPSSGQQHQTPHNMQMGFTNMDQHNPSFQSMQHRQNMLQALQGNQQHSRQLELMVSAQNQQNQNGPTRVTSGVPMNNGAAGLNPLQPQNDMFSNPNDMRRPSPHPPTLLGNQQPNSNGMTPNPRVTTLQVQGRTIQPC</sequence>
<feature type="compositionally biased region" description="Low complexity" evidence="1">
    <location>
        <begin position="93"/>
        <end position="104"/>
    </location>
</feature>
<feature type="region of interest" description="Disordered" evidence="1">
    <location>
        <begin position="188"/>
        <end position="250"/>
    </location>
</feature>
<evidence type="ECO:0000313" key="2">
    <source>
        <dbReference type="EMBL" id="KAE9401447.1"/>
    </source>
</evidence>
<feature type="region of interest" description="Disordered" evidence="1">
    <location>
        <begin position="93"/>
        <end position="121"/>
    </location>
</feature>
<feature type="region of interest" description="Disordered" evidence="1">
    <location>
        <begin position="1"/>
        <end position="58"/>
    </location>
</feature>
<feature type="compositionally biased region" description="Polar residues" evidence="1">
    <location>
        <begin position="221"/>
        <end position="250"/>
    </location>
</feature>